<sequence length="129" mass="14105">MYDLASTGDVPCSRATGKLLFPRKAIDQWLVENGSGFSKLRQQERPAIIGGSHDPLLEWALRASQSGLASLFDCSDEGLSLFKTGGAVGVGLHLFMADGDQWNVPFVADGVDFRHAVLTEWAWRERGLI</sequence>
<reference evidence="2" key="1">
    <citation type="journal article" date="2014" name="Front. Microbiol.">
        <title>High frequency of phylogenetically diverse reductive dehalogenase-homologous genes in deep subseafloor sedimentary metagenomes.</title>
        <authorList>
            <person name="Kawai M."/>
            <person name="Futagami T."/>
            <person name="Toyoda A."/>
            <person name="Takaki Y."/>
            <person name="Nishi S."/>
            <person name="Hori S."/>
            <person name="Arai W."/>
            <person name="Tsubouchi T."/>
            <person name="Morono Y."/>
            <person name="Uchiyama I."/>
            <person name="Ito T."/>
            <person name="Fujiyama A."/>
            <person name="Inagaki F."/>
            <person name="Takami H."/>
        </authorList>
    </citation>
    <scope>NUCLEOTIDE SEQUENCE</scope>
    <source>
        <strain evidence="2">Expedition CK06-06</strain>
    </source>
</reference>
<feature type="domain" description="PBP" evidence="1">
    <location>
        <begin position="63"/>
        <end position="129"/>
    </location>
</feature>
<accession>X1DNV1</accession>
<protein>
    <recommendedName>
        <fullName evidence="1">PBP domain-containing protein</fullName>
    </recommendedName>
</protein>
<dbReference type="InterPro" id="IPR024370">
    <property type="entry name" value="PBP_domain"/>
</dbReference>
<dbReference type="EMBL" id="BART01036335">
    <property type="protein sequence ID" value="GAH09925.1"/>
    <property type="molecule type" value="Genomic_DNA"/>
</dbReference>
<evidence type="ECO:0000259" key="1">
    <source>
        <dbReference type="Pfam" id="PF12727"/>
    </source>
</evidence>
<dbReference type="PANTHER" id="PTHR38431:SF1">
    <property type="entry name" value="BLL2305 PROTEIN"/>
    <property type="match status" value="1"/>
</dbReference>
<name>X1DNV1_9ZZZZ</name>
<dbReference type="AlphaFoldDB" id="X1DNV1"/>
<dbReference type="Pfam" id="PF12727">
    <property type="entry name" value="PBP_like"/>
    <property type="match status" value="1"/>
</dbReference>
<dbReference type="PANTHER" id="PTHR38431">
    <property type="entry name" value="BLL2305 PROTEIN"/>
    <property type="match status" value="1"/>
</dbReference>
<organism evidence="2">
    <name type="scientific">marine sediment metagenome</name>
    <dbReference type="NCBI Taxonomy" id="412755"/>
    <lineage>
        <taxon>unclassified sequences</taxon>
        <taxon>metagenomes</taxon>
        <taxon>ecological metagenomes</taxon>
    </lineage>
</organism>
<feature type="non-terminal residue" evidence="2">
    <location>
        <position position="129"/>
    </location>
</feature>
<evidence type="ECO:0000313" key="2">
    <source>
        <dbReference type="EMBL" id="GAH09925.1"/>
    </source>
</evidence>
<proteinExistence type="predicted"/>
<comment type="caution">
    <text evidence="2">The sequence shown here is derived from an EMBL/GenBank/DDBJ whole genome shotgun (WGS) entry which is preliminary data.</text>
</comment>
<gene>
    <name evidence="2" type="ORF">S01H4_61320</name>
</gene>